<evidence type="ECO:0000313" key="2">
    <source>
        <dbReference type="Proteomes" id="UP000245533"/>
    </source>
</evidence>
<keyword evidence="2" id="KW-1185">Reference proteome</keyword>
<organism evidence="1 2">
    <name type="scientific">Rhodohalobacter mucosus</name>
    <dbReference type="NCBI Taxonomy" id="2079485"/>
    <lineage>
        <taxon>Bacteria</taxon>
        <taxon>Pseudomonadati</taxon>
        <taxon>Balneolota</taxon>
        <taxon>Balneolia</taxon>
        <taxon>Balneolales</taxon>
        <taxon>Balneolaceae</taxon>
        <taxon>Rhodohalobacter</taxon>
    </lineage>
</organism>
<evidence type="ECO:0000313" key="1">
    <source>
        <dbReference type="EMBL" id="PWN05640.1"/>
    </source>
</evidence>
<dbReference type="RefSeq" id="WP_109647668.1">
    <property type="nucleotide sequence ID" value="NZ_QGGB01000009.1"/>
</dbReference>
<reference evidence="1 2" key="1">
    <citation type="submission" date="2018-05" db="EMBL/GenBank/DDBJ databases">
        <title>Rhodohalobacter halophilus gen. nov., sp. nov., a moderately halophilic member of the family Balneolaceae.</title>
        <authorList>
            <person name="Liu Z.-W."/>
        </authorList>
    </citation>
    <scope>NUCLEOTIDE SEQUENCE [LARGE SCALE GENOMIC DNA]</scope>
    <source>
        <strain evidence="1 2">8A47</strain>
    </source>
</reference>
<protein>
    <submittedName>
        <fullName evidence="1">Uncharacterized protein</fullName>
    </submittedName>
</protein>
<dbReference type="OrthoDB" id="342495at2"/>
<dbReference type="Proteomes" id="UP000245533">
    <property type="component" value="Unassembled WGS sequence"/>
</dbReference>
<dbReference type="AlphaFoldDB" id="A0A316TMJ4"/>
<gene>
    <name evidence="1" type="ORF">DDZ15_13665</name>
</gene>
<accession>A0A316TMJ4</accession>
<dbReference type="EMBL" id="QGGB01000009">
    <property type="protein sequence ID" value="PWN05640.1"/>
    <property type="molecule type" value="Genomic_DNA"/>
</dbReference>
<proteinExistence type="predicted"/>
<sequence length="308" mass="36870">MKRTKRRPKFDWYNAVISDVKRQKKDSVENKKQKQKEYFASIYDRPKEVQFKDKEEMNMVKHIYLPKLDQDWNFGRYKNAVAIYPVLCCRADFRDDTKWVRISRENIGKLAGIWPGAVDKGIIRLVNVMFNIKDEIPVPFLQVREWKDGKRRGHEYLPAFYRYGSEKLDPHKWATEFITFHSCIIDSGVWAKLSRKAKALYWAMRSKAFFDRDAYQQIEGIRIKTLDEVYDNELYNSETLELDTKKYSDRKWDICNTTLKELFQLARTPYTDTREIVSELVDLGLVERVHQTKPIFKVYLRPKFLYDG</sequence>
<comment type="caution">
    <text evidence="1">The sequence shown here is derived from an EMBL/GenBank/DDBJ whole genome shotgun (WGS) entry which is preliminary data.</text>
</comment>
<name>A0A316TMJ4_9BACT</name>